<feature type="region of interest" description="Disordered" evidence="1">
    <location>
        <begin position="186"/>
        <end position="214"/>
    </location>
</feature>
<feature type="compositionally biased region" description="Polar residues" evidence="1">
    <location>
        <begin position="239"/>
        <end position="248"/>
    </location>
</feature>
<feature type="compositionally biased region" description="Basic and acidic residues" evidence="1">
    <location>
        <begin position="249"/>
        <end position="262"/>
    </location>
</feature>
<dbReference type="InterPro" id="IPR053029">
    <property type="entry name" value="RNA_pol_I-specific_init_factor"/>
</dbReference>
<feature type="domain" description="Extracellular mutant protein 11 C-terminal" evidence="2">
    <location>
        <begin position="313"/>
        <end position="442"/>
    </location>
</feature>
<feature type="compositionally biased region" description="Polar residues" evidence="1">
    <location>
        <begin position="109"/>
        <end position="119"/>
    </location>
</feature>
<dbReference type="PANTHER" id="PTHR28244:SF1">
    <property type="entry name" value="RNA POLYMERASE I-SPECIFIC TRANSCRIPTION INITIATION FACTOR RRN11"/>
    <property type="match status" value="1"/>
</dbReference>
<protein>
    <recommendedName>
        <fullName evidence="2">Extracellular mutant protein 11 C-terminal domain-containing protein</fullName>
    </recommendedName>
</protein>
<feature type="region of interest" description="Disordered" evidence="1">
    <location>
        <begin position="227"/>
        <end position="283"/>
    </location>
</feature>
<evidence type="ECO:0000259" key="2">
    <source>
        <dbReference type="Pfam" id="PF15463"/>
    </source>
</evidence>
<evidence type="ECO:0000313" key="4">
    <source>
        <dbReference type="Proteomes" id="UP001498476"/>
    </source>
</evidence>
<evidence type="ECO:0000313" key="3">
    <source>
        <dbReference type="EMBL" id="KAK7415340.1"/>
    </source>
</evidence>
<accession>A0ABR1H2Q7</accession>
<dbReference type="EMBL" id="JAZAVJ010000085">
    <property type="protein sequence ID" value="KAK7415340.1"/>
    <property type="molecule type" value="Genomic_DNA"/>
</dbReference>
<name>A0ABR1H2Q7_9HYPO</name>
<organism evidence="3 4">
    <name type="scientific">Neonectria punicea</name>
    <dbReference type="NCBI Taxonomy" id="979145"/>
    <lineage>
        <taxon>Eukaryota</taxon>
        <taxon>Fungi</taxon>
        <taxon>Dikarya</taxon>
        <taxon>Ascomycota</taxon>
        <taxon>Pezizomycotina</taxon>
        <taxon>Sordariomycetes</taxon>
        <taxon>Hypocreomycetidae</taxon>
        <taxon>Hypocreales</taxon>
        <taxon>Nectriaceae</taxon>
        <taxon>Neonectria</taxon>
    </lineage>
</organism>
<dbReference type="InterPro" id="IPR029178">
    <property type="entry name" value="Ecm11_C"/>
</dbReference>
<keyword evidence="4" id="KW-1185">Reference proteome</keyword>
<dbReference type="Proteomes" id="UP001498476">
    <property type="component" value="Unassembled WGS sequence"/>
</dbReference>
<gene>
    <name evidence="3" type="ORF">QQX98_005985</name>
</gene>
<comment type="caution">
    <text evidence="3">The sequence shown here is derived from an EMBL/GenBank/DDBJ whole genome shotgun (WGS) entry which is preliminary data.</text>
</comment>
<proteinExistence type="predicted"/>
<evidence type="ECO:0000256" key="1">
    <source>
        <dbReference type="SAM" id="MobiDB-lite"/>
    </source>
</evidence>
<dbReference type="PANTHER" id="PTHR28244">
    <property type="entry name" value="RNA POLYMERASE I-SPECIFIC TRANSCRIPTION INITIATION FACTOR RRN11"/>
    <property type="match status" value="1"/>
</dbReference>
<feature type="region of interest" description="Disordered" evidence="1">
    <location>
        <begin position="34"/>
        <end position="150"/>
    </location>
</feature>
<reference evidence="3 4" key="1">
    <citation type="journal article" date="2025" name="Microbiol. Resour. Announc.">
        <title>Draft genome sequences for Neonectria magnoliae and Neonectria punicea, canker pathogens of Liriodendron tulipifera and Acer saccharum in West Virginia.</title>
        <authorList>
            <person name="Petronek H.M."/>
            <person name="Kasson M.T."/>
            <person name="Metheny A.M."/>
            <person name="Stauder C.M."/>
            <person name="Lovett B."/>
            <person name="Lynch S.C."/>
            <person name="Garnas J.R."/>
            <person name="Kasson L.R."/>
            <person name="Stajich J.E."/>
        </authorList>
    </citation>
    <scope>NUCLEOTIDE SEQUENCE [LARGE SCALE GENOMIC DNA]</scope>
    <source>
        <strain evidence="3 4">NRRL 64653</strain>
    </source>
</reference>
<sequence>MPPSFKDRGGRLQAFARNKSDSNIGHTNGVQLQVSEKHVDQPLPAPIPTHQVEDRAPIPVNRYSAPPRENGFLRPSLRSPQLPPTNNQPQASDDRRGDLFSGSHLGESFMNSGLTTPQNEPAEPVKLNPELTRDLKKNIPSHHFPDRNQPHRPTQASFMLGNDGFLSVVDKPPRHDVAHMEDGFRDNVVNGHRNTNGYYEGEQRPGSPLRHESKLPMREVRIRRSHAGKSETFGGPRSASPTVQQQWTRYKEDVRQPKVRIDDDVDSVAQDERTPKARPKPVAQRVLMESSMPAVPVMDRYPRDRKRRHPSPEYDDMALTSMTFTELQRQPFDFDPSKEEEKPLSTNADNLISRLNQFRHLGEREQQTLFSTMSIDDWEASGEWFVSEFAGFVQDLTEARRNKRRVVQEFEFEAASREEAVRLKTETIDRKLGKMKQDGQRVVEDRGL</sequence>
<feature type="compositionally biased region" description="Basic and acidic residues" evidence="1">
    <location>
        <begin position="131"/>
        <end position="149"/>
    </location>
</feature>
<dbReference type="Pfam" id="PF15463">
    <property type="entry name" value="ECM11"/>
    <property type="match status" value="1"/>
</dbReference>